<dbReference type="GO" id="GO:0046872">
    <property type="term" value="F:metal ion binding"/>
    <property type="evidence" value="ECO:0007669"/>
    <property type="project" value="UniProtKB-KW"/>
</dbReference>
<keyword evidence="1" id="KW-0479">Metal-binding</keyword>
<keyword evidence="5" id="KW-1185">Reference proteome</keyword>
<evidence type="ECO:0000259" key="3">
    <source>
        <dbReference type="PROSITE" id="PS50081"/>
    </source>
</evidence>
<sequence length="372" mass="40732">MPPERSTRARILPGCPRLDRVSRQAERVGFEPPRTFRFIENIKLTKTRELRLPDEIHETGGVGRQGVSSSDHRSSSQLMRALTTESSRRIVERGEIAQWLGREYTDRKVRVSNPTRSASRLRLSRLGQPGAVSQPSCNLRVAWQLGTGRVLQLNDFFISPADFISVKYTLNIEMAPNVAYLRLSRPSVENLTSSSVNSGVGNGTGTSSGGVPGAGSSLWTKLPHFSAKMKQKSHGHLLMSRKPKYMVKNHVLQERALEEISYCSVCSDLIWGLSPQSLSCCYCDLNVHQKCRAGVRDVCSREGRKSLSSSIATATKFSPPEVAVPQKVVAGIPPSGSIMQDVAGNSTSDCSCPALGSLALTRSSVGRQNRHE</sequence>
<dbReference type="OrthoDB" id="63267at2759"/>
<evidence type="ECO:0000313" key="4">
    <source>
        <dbReference type="EMBL" id="KER23935.1"/>
    </source>
</evidence>
<dbReference type="InterPro" id="IPR046349">
    <property type="entry name" value="C1-like_sf"/>
</dbReference>
<proteinExistence type="predicted"/>
<dbReference type="AlphaFoldDB" id="A0A074ZKP9"/>
<dbReference type="PROSITE" id="PS00479">
    <property type="entry name" value="ZF_DAG_PE_1"/>
    <property type="match status" value="1"/>
</dbReference>
<dbReference type="STRING" id="6198.A0A074ZKP9"/>
<evidence type="ECO:0000256" key="1">
    <source>
        <dbReference type="ARBA" id="ARBA00022723"/>
    </source>
</evidence>
<dbReference type="CTD" id="20322474"/>
<gene>
    <name evidence="4" type="ORF">T265_08295</name>
</gene>
<dbReference type="InterPro" id="IPR002219">
    <property type="entry name" value="PKC_DAG/PE"/>
</dbReference>
<dbReference type="Gene3D" id="3.30.60.20">
    <property type="match status" value="1"/>
</dbReference>
<dbReference type="Pfam" id="PF00130">
    <property type="entry name" value="C1_1"/>
    <property type="match status" value="1"/>
</dbReference>
<feature type="domain" description="Phorbol-ester/DAG-type" evidence="3">
    <location>
        <begin position="249"/>
        <end position="299"/>
    </location>
</feature>
<name>A0A074ZKP9_OPIVI</name>
<organism evidence="4 5">
    <name type="scientific">Opisthorchis viverrini</name>
    <name type="common">Southeast Asian liver fluke</name>
    <dbReference type="NCBI Taxonomy" id="6198"/>
    <lineage>
        <taxon>Eukaryota</taxon>
        <taxon>Metazoa</taxon>
        <taxon>Spiralia</taxon>
        <taxon>Lophotrochozoa</taxon>
        <taxon>Platyhelminthes</taxon>
        <taxon>Trematoda</taxon>
        <taxon>Digenea</taxon>
        <taxon>Opisthorchiida</taxon>
        <taxon>Opisthorchiata</taxon>
        <taxon>Opisthorchiidae</taxon>
        <taxon>Opisthorchis</taxon>
    </lineage>
</organism>
<evidence type="ECO:0000256" key="2">
    <source>
        <dbReference type="ARBA" id="ARBA00022833"/>
    </source>
</evidence>
<dbReference type="Proteomes" id="UP000054324">
    <property type="component" value="Unassembled WGS sequence"/>
</dbReference>
<dbReference type="SMART" id="SM00109">
    <property type="entry name" value="C1"/>
    <property type="match status" value="1"/>
</dbReference>
<dbReference type="EMBL" id="KL596829">
    <property type="protein sequence ID" value="KER23935.1"/>
    <property type="molecule type" value="Genomic_DNA"/>
</dbReference>
<accession>A0A074ZKP9</accession>
<dbReference type="SUPFAM" id="SSF57889">
    <property type="entry name" value="Cysteine-rich domain"/>
    <property type="match status" value="1"/>
</dbReference>
<keyword evidence="2" id="KW-0862">Zinc</keyword>
<evidence type="ECO:0000313" key="5">
    <source>
        <dbReference type="Proteomes" id="UP000054324"/>
    </source>
</evidence>
<dbReference type="PROSITE" id="PS50081">
    <property type="entry name" value="ZF_DAG_PE_2"/>
    <property type="match status" value="1"/>
</dbReference>
<reference evidence="4 5" key="1">
    <citation type="submission" date="2013-11" db="EMBL/GenBank/DDBJ databases">
        <title>Opisthorchis viverrini - life in the bile duct.</title>
        <authorList>
            <person name="Young N.D."/>
            <person name="Nagarajan N."/>
            <person name="Lin S.J."/>
            <person name="Korhonen P.K."/>
            <person name="Jex A.R."/>
            <person name="Hall R.S."/>
            <person name="Safavi-Hemami H."/>
            <person name="Kaewkong W."/>
            <person name="Bertrand D."/>
            <person name="Gao S."/>
            <person name="Seet Q."/>
            <person name="Wongkham S."/>
            <person name="Teh B.T."/>
            <person name="Wongkham C."/>
            <person name="Intapan P.M."/>
            <person name="Maleewong W."/>
            <person name="Yang X."/>
            <person name="Hu M."/>
            <person name="Wang Z."/>
            <person name="Hofmann A."/>
            <person name="Sternberg P.W."/>
            <person name="Tan P."/>
            <person name="Wang J."/>
            <person name="Gasser R.B."/>
        </authorList>
    </citation>
    <scope>NUCLEOTIDE SEQUENCE [LARGE SCALE GENOMIC DNA]</scope>
</reference>
<dbReference type="RefSeq" id="XP_009172315.1">
    <property type="nucleotide sequence ID" value="XM_009174051.1"/>
</dbReference>
<dbReference type="GeneID" id="20322474"/>
<protein>
    <recommendedName>
        <fullName evidence="3">Phorbol-ester/DAG-type domain-containing protein</fullName>
    </recommendedName>
</protein>
<dbReference type="KEGG" id="ovi:T265_08295"/>